<feature type="non-terminal residue" evidence="5">
    <location>
        <position position="41"/>
    </location>
</feature>
<dbReference type="InterPro" id="IPR005477">
    <property type="entry name" value="Dxylulose-5-P_synthase"/>
</dbReference>
<proteinExistence type="predicted"/>
<dbReference type="GO" id="GO:0016114">
    <property type="term" value="P:terpenoid biosynthetic process"/>
    <property type="evidence" value="ECO:0007669"/>
    <property type="project" value="InterPro"/>
</dbReference>
<comment type="subunit">
    <text evidence="2">Homodimer.</text>
</comment>
<organism evidence="5 6">
    <name type="scientific">Tessaracoccus flavescens</name>
    <dbReference type="NCBI Taxonomy" id="399497"/>
    <lineage>
        <taxon>Bacteria</taxon>
        <taxon>Bacillati</taxon>
        <taxon>Actinomycetota</taxon>
        <taxon>Actinomycetes</taxon>
        <taxon>Propionibacteriales</taxon>
        <taxon>Propionibacteriaceae</taxon>
        <taxon>Tessaracoccus</taxon>
    </lineage>
</organism>
<evidence type="ECO:0000256" key="1">
    <source>
        <dbReference type="ARBA" id="ARBA00001946"/>
    </source>
</evidence>
<evidence type="ECO:0000256" key="2">
    <source>
        <dbReference type="ARBA" id="ARBA00011738"/>
    </source>
</evidence>
<dbReference type="Gene3D" id="3.40.50.970">
    <property type="match status" value="1"/>
</dbReference>
<evidence type="ECO:0000313" key="6">
    <source>
        <dbReference type="Proteomes" id="UP000712713"/>
    </source>
</evidence>
<dbReference type="Pfam" id="PF13292">
    <property type="entry name" value="DXP_synthase_N"/>
    <property type="match status" value="1"/>
</dbReference>
<dbReference type="GO" id="GO:0008661">
    <property type="term" value="F:1-deoxy-D-xylulose-5-phosphate synthase activity"/>
    <property type="evidence" value="ECO:0007669"/>
    <property type="project" value="InterPro"/>
</dbReference>
<sequence>MSLLESINGPRDLRALSRKQLDQLATEIRSFLIKKVSKTGG</sequence>
<protein>
    <submittedName>
        <fullName evidence="5">Uncharacterized protein</fullName>
    </submittedName>
</protein>
<keyword evidence="4" id="KW-0786">Thiamine pyrophosphate</keyword>
<name>A0A921EQZ3_9ACTN</name>
<reference evidence="5" key="1">
    <citation type="journal article" date="2021" name="PeerJ">
        <title>Extensive microbial diversity within the chicken gut microbiome revealed by metagenomics and culture.</title>
        <authorList>
            <person name="Gilroy R."/>
            <person name="Ravi A."/>
            <person name="Getino M."/>
            <person name="Pursley I."/>
            <person name="Horton D.L."/>
            <person name="Alikhan N.F."/>
            <person name="Baker D."/>
            <person name="Gharbi K."/>
            <person name="Hall N."/>
            <person name="Watson M."/>
            <person name="Adriaenssens E.M."/>
            <person name="Foster-Nyarko E."/>
            <person name="Jarju S."/>
            <person name="Secka A."/>
            <person name="Antonio M."/>
            <person name="Oren A."/>
            <person name="Chaudhuri R.R."/>
            <person name="La Ragione R."/>
            <person name="Hildebrand F."/>
            <person name="Pallen M.J."/>
        </authorList>
    </citation>
    <scope>NUCLEOTIDE SEQUENCE</scope>
    <source>
        <strain evidence="5">ChiGjej3B3-7470</strain>
    </source>
</reference>
<keyword evidence="3" id="KW-0808">Transferase</keyword>
<dbReference type="AlphaFoldDB" id="A0A921EQZ3"/>
<reference evidence="5" key="2">
    <citation type="submission" date="2021-09" db="EMBL/GenBank/DDBJ databases">
        <authorList>
            <person name="Gilroy R."/>
        </authorList>
    </citation>
    <scope>NUCLEOTIDE SEQUENCE</scope>
    <source>
        <strain evidence="5">ChiGjej3B3-7470</strain>
    </source>
</reference>
<gene>
    <name evidence="5" type="ORF">K8V15_07335</name>
</gene>
<evidence type="ECO:0000256" key="4">
    <source>
        <dbReference type="ARBA" id="ARBA00023052"/>
    </source>
</evidence>
<comment type="caution">
    <text evidence="5">The sequence shown here is derived from an EMBL/GenBank/DDBJ whole genome shotgun (WGS) entry which is preliminary data.</text>
</comment>
<dbReference type="EMBL" id="DYZF01000185">
    <property type="protein sequence ID" value="HJE51775.1"/>
    <property type="molecule type" value="Genomic_DNA"/>
</dbReference>
<comment type="cofactor">
    <cofactor evidence="1">
        <name>Mg(2+)</name>
        <dbReference type="ChEBI" id="CHEBI:18420"/>
    </cofactor>
</comment>
<evidence type="ECO:0000256" key="3">
    <source>
        <dbReference type="ARBA" id="ARBA00022679"/>
    </source>
</evidence>
<dbReference type="Proteomes" id="UP000712713">
    <property type="component" value="Unassembled WGS sequence"/>
</dbReference>
<accession>A0A921EQZ3</accession>
<evidence type="ECO:0000313" key="5">
    <source>
        <dbReference type="EMBL" id="HJE51775.1"/>
    </source>
</evidence>